<comment type="similarity">
    <text evidence="1 11">Belongs to the catalase family.</text>
</comment>
<reference evidence="15 16" key="1">
    <citation type="submission" date="2016-11" db="EMBL/GenBank/DDBJ databases">
        <title>The macronuclear genome of Stentor coeruleus: a giant cell with tiny introns.</title>
        <authorList>
            <person name="Slabodnick M."/>
            <person name="Ruby J.G."/>
            <person name="Reiff S.B."/>
            <person name="Swart E.C."/>
            <person name="Gosai S."/>
            <person name="Prabakaran S."/>
            <person name="Witkowska E."/>
            <person name="Larue G.E."/>
            <person name="Fisher S."/>
            <person name="Freeman R.M."/>
            <person name="Gunawardena J."/>
            <person name="Chu W."/>
            <person name="Stover N.A."/>
            <person name="Gregory B.D."/>
            <person name="Nowacki M."/>
            <person name="Derisi J."/>
            <person name="Roy S.W."/>
            <person name="Marshall W.F."/>
            <person name="Sood P."/>
        </authorList>
    </citation>
    <scope>NUCLEOTIDE SEQUENCE [LARGE SCALE GENOMIC DNA]</scope>
    <source>
        <strain evidence="15">WM001</strain>
    </source>
</reference>
<dbReference type="PIRSF" id="PIRSF038928">
    <property type="entry name" value="Catalase_clade1-3"/>
    <property type="match status" value="1"/>
</dbReference>
<dbReference type="PANTHER" id="PTHR11465">
    <property type="entry name" value="CATALASE"/>
    <property type="match status" value="1"/>
</dbReference>
<dbReference type="InterPro" id="IPR011614">
    <property type="entry name" value="Catalase_core"/>
</dbReference>
<accession>A0A1R2C1C2</accession>
<dbReference type="Pfam" id="PF06628">
    <property type="entry name" value="Catalase-rel"/>
    <property type="match status" value="1"/>
</dbReference>
<evidence type="ECO:0000256" key="2">
    <source>
        <dbReference type="ARBA" id="ARBA00022559"/>
    </source>
</evidence>
<dbReference type="InterPro" id="IPR002226">
    <property type="entry name" value="Catalase_haem_BS"/>
</dbReference>
<evidence type="ECO:0000256" key="8">
    <source>
        <dbReference type="ARBA" id="ARBA00049254"/>
    </source>
</evidence>
<evidence type="ECO:0000256" key="7">
    <source>
        <dbReference type="ARBA" id="ARBA00023324"/>
    </source>
</evidence>
<keyword evidence="2 11" id="KW-0575">Peroxidase</keyword>
<evidence type="ECO:0000313" key="15">
    <source>
        <dbReference type="EMBL" id="OMJ82787.1"/>
    </source>
</evidence>
<dbReference type="InterPro" id="IPR010582">
    <property type="entry name" value="Catalase_immune_responsive"/>
</dbReference>
<dbReference type="PROSITE" id="PS51402">
    <property type="entry name" value="CATALASE_3"/>
    <property type="match status" value="1"/>
</dbReference>
<keyword evidence="7 11" id="KW-0376">Hydrogen peroxide</keyword>
<dbReference type="GO" id="GO:0005739">
    <property type="term" value="C:mitochondrion"/>
    <property type="evidence" value="ECO:0007669"/>
    <property type="project" value="TreeGrafter"/>
</dbReference>
<feature type="active site" evidence="9">
    <location>
        <position position="129"/>
    </location>
</feature>
<evidence type="ECO:0000256" key="10">
    <source>
        <dbReference type="PIRSR" id="PIRSR038928-2"/>
    </source>
</evidence>
<evidence type="ECO:0000259" key="14">
    <source>
        <dbReference type="SMART" id="SM01060"/>
    </source>
</evidence>
<comment type="catalytic activity">
    <reaction evidence="8 11">
        <text>2 H2O2 = O2 + 2 H2O</text>
        <dbReference type="Rhea" id="RHEA:20309"/>
        <dbReference type="ChEBI" id="CHEBI:15377"/>
        <dbReference type="ChEBI" id="CHEBI:15379"/>
        <dbReference type="ChEBI" id="CHEBI:16240"/>
        <dbReference type="EC" id="1.11.1.6"/>
    </reaction>
</comment>
<dbReference type="InterPro" id="IPR024711">
    <property type="entry name" value="Catalase_clade1/3"/>
</dbReference>
<sequence length="490" mass="55548">MADRSRPLTTSWGKPVDNNQNSLTAGPRGPILMQDVHLIDKLASFDRERIPERVVHAKGAGAHGYFEVTHDVTKYCKAKFLEKVGKRTPVFTRVSTVGGERGSADTERDPRGFAVKFYTEEGNWDFVGNNTPIFFIRDPLKFADFIHTQKRDPKTNLKCANMFWDFLSLTPESTHQITYMFGNRGTPDGFRRMNGYGSHTYKWVNAKEEDFFVKFHFKTDAGVKNLKGPEAAKLAGEDPDYATRDLFHHINNGNAATWTFCVQIMTPEQAEKYKFDIFDVTKVWPHSDFPLIPVGKMVLNRNPSNYFAEVEQSAFCPAVMVPGIEPSYDKMLQARLFSYTDTHRHRLGGNFTKIPINCPYMARVAHHQRDGYMVTDGNNGGEPNYEPNSVEGTPKEVPSARQKPVPVSGLIARHPYTHPNCNFEQPGVLFRKVMDDENKSDIVGNLVRHMKNITRKGIAERQVQHFYKSDPEYGTRVAQGLGLPVHAAKL</sequence>
<evidence type="ECO:0000256" key="13">
    <source>
        <dbReference type="SAM" id="MobiDB-lite"/>
    </source>
</evidence>
<evidence type="ECO:0000256" key="5">
    <source>
        <dbReference type="ARBA" id="ARBA00023002"/>
    </source>
</evidence>
<dbReference type="EC" id="1.11.1.6" evidence="11"/>
<dbReference type="FunFam" id="2.40.180.10:FF:000001">
    <property type="entry name" value="Catalase"/>
    <property type="match status" value="1"/>
</dbReference>
<dbReference type="SMART" id="SM01060">
    <property type="entry name" value="Catalase"/>
    <property type="match status" value="1"/>
</dbReference>
<comment type="cofactor">
    <cofactor evidence="10">
        <name>heme</name>
        <dbReference type="ChEBI" id="CHEBI:30413"/>
    </cofactor>
</comment>
<dbReference type="SUPFAM" id="SSF56634">
    <property type="entry name" value="Heme-dependent catalase-like"/>
    <property type="match status" value="1"/>
</dbReference>
<feature type="binding site" description="axial binding residue" evidence="10">
    <location>
        <position position="339"/>
    </location>
    <ligand>
        <name>heme</name>
        <dbReference type="ChEBI" id="CHEBI:30413"/>
    </ligand>
    <ligandPart>
        <name>Fe</name>
        <dbReference type="ChEBI" id="CHEBI:18248"/>
    </ligandPart>
</feature>
<keyword evidence="5 11" id="KW-0560">Oxidoreductase</keyword>
<feature type="region of interest" description="Disordered" evidence="13">
    <location>
        <begin position="377"/>
        <end position="401"/>
    </location>
</feature>
<dbReference type="Pfam" id="PF00199">
    <property type="entry name" value="Catalase"/>
    <property type="match status" value="1"/>
</dbReference>
<gene>
    <name evidence="15" type="ORF">SteCoe_16437</name>
</gene>
<dbReference type="InterPro" id="IPR020835">
    <property type="entry name" value="Catalase_sf"/>
</dbReference>
<dbReference type="EMBL" id="MPUH01000327">
    <property type="protein sequence ID" value="OMJ82787.1"/>
    <property type="molecule type" value="Genomic_DNA"/>
</dbReference>
<comment type="function">
    <text evidence="12">Catalyzes the degradation of hydrogen peroxide (H(2)O(2)) generated by peroxisomal oxidases to water and oxygen, thereby protecting cells from the toxic effects of hydrogen peroxide.</text>
</comment>
<dbReference type="GO" id="GO:0046872">
    <property type="term" value="F:metal ion binding"/>
    <property type="evidence" value="ECO:0007669"/>
    <property type="project" value="UniProtKB-KW"/>
</dbReference>
<name>A0A1R2C1C2_9CILI</name>
<keyword evidence="4 10" id="KW-0479">Metal-binding</keyword>
<protein>
    <recommendedName>
        <fullName evidence="11">Catalase</fullName>
        <ecNumber evidence="11">1.11.1.6</ecNumber>
    </recommendedName>
</protein>
<feature type="region of interest" description="Disordered" evidence="13">
    <location>
        <begin position="1"/>
        <end position="28"/>
    </location>
</feature>
<dbReference type="GO" id="GO:0020037">
    <property type="term" value="F:heme binding"/>
    <property type="evidence" value="ECO:0007669"/>
    <property type="project" value="InterPro"/>
</dbReference>
<dbReference type="Gene3D" id="2.40.180.10">
    <property type="entry name" value="Catalase core domain"/>
    <property type="match status" value="1"/>
</dbReference>
<keyword evidence="16" id="KW-1185">Reference proteome</keyword>
<dbReference type="InterPro" id="IPR018028">
    <property type="entry name" value="Catalase"/>
</dbReference>
<keyword evidence="6 10" id="KW-0408">Iron</keyword>
<dbReference type="GO" id="GO:0042542">
    <property type="term" value="P:response to hydrogen peroxide"/>
    <property type="evidence" value="ECO:0007669"/>
    <property type="project" value="TreeGrafter"/>
</dbReference>
<comment type="caution">
    <text evidence="15">The sequence shown here is derived from an EMBL/GenBank/DDBJ whole genome shotgun (WGS) entry which is preliminary data.</text>
</comment>
<proteinExistence type="inferred from homology"/>
<dbReference type="AlphaFoldDB" id="A0A1R2C1C2"/>
<evidence type="ECO:0000313" key="16">
    <source>
        <dbReference type="Proteomes" id="UP000187209"/>
    </source>
</evidence>
<evidence type="ECO:0000256" key="9">
    <source>
        <dbReference type="PIRSR" id="PIRSR038928-1"/>
    </source>
</evidence>
<dbReference type="PROSITE" id="PS00438">
    <property type="entry name" value="CATALASE_2"/>
    <property type="match status" value="1"/>
</dbReference>
<feature type="compositionally biased region" description="Polar residues" evidence="13">
    <location>
        <begin position="7"/>
        <end position="24"/>
    </location>
</feature>
<evidence type="ECO:0000256" key="6">
    <source>
        <dbReference type="ARBA" id="ARBA00023004"/>
    </source>
</evidence>
<keyword evidence="3 10" id="KW-0349">Heme</keyword>
<dbReference type="CDD" id="cd08156">
    <property type="entry name" value="catalase_clade_3"/>
    <property type="match status" value="1"/>
</dbReference>
<dbReference type="OrthoDB" id="6880011at2759"/>
<evidence type="ECO:0000256" key="4">
    <source>
        <dbReference type="ARBA" id="ARBA00022723"/>
    </source>
</evidence>
<dbReference type="GO" id="GO:0004096">
    <property type="term" value="F:catalase activity"/>
    <property type="evidence" value="ECO:0007669"/>
    <property type="project" value="UniProtKB-EC"/>
</dbReference>
<dbReference type="PRINTS" id="PR00067">
    <property type="entry name" value="CATALASE"/>
</dbReference>
<evidence type="ECO:0000256" key="11">
    <source>
        <dbReference type="RuleBase" id="RU000498"/>
    </source>
</evidence>
<evidence type="ECO:0000256" key="3">
    <source>
        <dbReference type="ARBA" id="ARBA00022617"/>
    </source>
</evidence>
<evidence type="ECO:0000256" key="12">
    <source>
        <dbReference type="RuleBase" id="RU004142"/>
    </source>
</evidence>
<organism evidence="15 16">
    <name type="scientific">Stentor coeruleus</name>
    <dbReference type="NCBI Taxonomy" id="5963"/>
    <lineage>
        <taxon>Eukaryota</taxon>
        <taxon>Sar</taxon>
        <taxon>Alveolata</taxon>
        <taxon>Ciliophora</taxon>
        <taxon>Postciliodesmatophora</taxon>
        <taxon>Heterotrichea</taxon>
        <taxon>Heterotrichida</taxon>
        <taxon>Stentoridae</taxon>
        <taxon>Stentor</taxon>
    </lineage>
</organism>
<feature type="domain" description="Catalase core" evidence="14">
    <location>
        <begin position="9"/>
        <end position="394"/>
    </location>
</feature>
<dbReference type="InterPro" id="IPR040333">
    <property type="entry name" value="Catalase_3"/>
</dbReference>
<feature type="active site" evidence="9">
    <location>
        <position position="56"/>
    </location>
</feature>
<dbReference type="InterPro" id="IPR024708">
    <property type="entry name" value="Catalase_AS"/>
</dbReference>
<dbReference type="GO" id="GO:0042744">
    <property type="term" value="P:hydrogen peroxide catabolic process"/>
    <property type="evidence" value="ECO:0007669"/>
    <property type="project" value="UniProtKB-KW"/>
</dbReference>
<dbReference type="PROSITE" id="PS00437">
    <property type="entry name" value="CATALASE_1"/>
    <property type="match status" value="1"/>
</dbReference>
<dbReference type="Proteomes" id="UP000187209">
    <property type="component" value="Unassembled WGS sequence"/>
</dbReference>
<dbReference type="GO" id="GO:0005777">
    <property type="term" value="C:peroxisome"/>
    <property type="evidence" value="ECO:0007669"/>
    <property type="project" value="TreeGrafter"/>
</dbReference>
<evidence type="ECO:0000256" key="1">
    <source>
        <dbReference type="ARBA" id="ARBA00005329"/>
    </source>
</evidence>
<dbReference type="PANTHER" id="PTHR11465:SF9">
    <property type="entry name" value="CATALASE"/>
    <property type="match status" value="1"/>
</dbReference>